<dbReference type="Pfam" id="PF23598">
    <property type="entry name" value="LRR_14"/>
    <property type="match status" value="1"/>
</dbReference>
<dbReference type="InterPro" id="IPR050216">
    <property type="entry name" value="LRR_domain-containing"/>
</dbReference>
<keyword evidence="1" id="KW-0433">Leucine-rich repeat</keyword>
<dbReference type="InterPro" id="IPR003591">
    <property type="entry name" value="Leu-rich_rpt_typical-subtyp"/>
</dbReference>
<proteinExistence type="predicted"/>
<dbReference type="InterPro" id="IPR032675">
    <property type="entry name" value="LRR_dom_sf"/>
</dbReference>
<dbReference type="InterPro" id="IPR001611">
    <property type="entry name" value="Leu-rich_rpt"/>
</dbReference>
<keyword evidence="2" id="KW-0677">Repeat</keyword>
<protein>
    <recommendedName>
        <fullName evidence="3">Disease resistance R13L4/SHOC-2-like LRR domain-containing protein</fullName>
    </recommendedName>
</protein>
<feature type="domain" description="Disease resistance R13L4/SHOC-2-like LRR" evidence="3">
    <location>
        <begin position="76"/>
        <end position="184"/>
    </location>
</feature>
<sequence length="305" mass="34694">MPTNISFDNLKGTGENILKSARNTGRMELSQGGNNGMGFSLFGPITSLPKELFVDNTYAESVTELNLNGNKLKTIPKDIGNWKKLEVLNLNDNEITSLPKEIGDLKNLKDLYLGRNKLKTLPKEFGNLKNLEILHLGNNDFKALPKELGNLKNLEVITVPENPNLTSIPKELVKLKKLRILDLRRNPLLREIPGTLIRRGLKVYKNDRVRFININQNLSVKRINVPLNTNRNDAISYNNFKVGNKAVNIGYNRYVSENTFRKLAKMSVQSAYILDSNENIAQNPFTRKPLLRKNIKFVKFVKPKK</sequence>
<dbReference type="SMART" id="SM00369">
    <property type="entry name" value="LRR_TYP"/>
    <property type="match status" value="5"/>
</dbReference>
<evidence type="ECO:0000256" key="1">
    <source>
        <dbReference type="ARBA" id="ARBA00022614"/>
    </source>
</evidence>
<dbReference type="EMBL" id="MK522034">
    <property type="protein sequence ID" value="QOR60119.1"/>
    <property type="molecule type" value="Genomic_DNA"/>
</dbReference>
<organism evidence="4">
    <name type="scientific">Bathycoccus sp. RCC716 virus 1</name>
    <dbReference type="NCBI Taxonomy" id="2530038"/>
    <lineage>
        <taxon>Viruses</taxon>
        <taxon>Varidnaviria</taxon>
        <taxon>Bamfordvirae</taxon>
        <taxon>Nucleocytoviricota</taxon>
        <taxon>Megaviricetes</taxon>
        <taxon>Algavirales</taxon>
        <taxon>Phycodnaviridae</taxon>
        <taxon>Prasinovirus</taxon>
    </lineage>
</organism>
<dbReference type="Gene3D" id="3.80.10.10">
    <property type="entry name" value="Ribonuclease Inhibitor"/>
    <property type="match status" value="1"/>
</dbReference>
<name>A0A7S6SWS2_9PHYC</name>
<dbReference type="PANTHER" id="PTHR48051:SF39">
    <property type="entry name" value="P53-INDUCED DEATH DOMAIN PROTEIN 1"/>
    <property type="match status" value="1"/>
</dbReference>
<accession>A0A7S6SWS2</accession>
<dbReference type="SUPFAM" id="SSF52058">
    <property type="entry name" value="L domain-like"/>
    <property type="match status" value="1"/>
</dbReference>
<evidence type="ECO:0000313" key="4">
    <source>
        <dbReference type="EMBL" id="QOR60119.1"/>
    </source>
</evidence>
<dbReference type="InterPro" id="IPR055414">
    <property type="entry name" value="LRR_R13L4/SHOC2-like"/>
</dbReference>
<evidence type="ECO:0000259" key="3">
    <source>
        <dbReference type="Pfam" id="PF23598"/>
    </source>
</evidence>
<dbReference type="PANTHER" id="PTHR48051">
    <property type="match status" value="1"/>
</dbReference>
<evidence type="ECO:0000256" key="2">
    <source>
        <dbReference type="ARBA" id="ARBA00022737"/>
    </source>
</evidence>
<reference evidence="4" key="1">
    <citation type="submission" date="2019-02" db="EMBL/GenBank/DDBJ databases">
        <authorList>
            <person name="Bachy C."/>
            <person name="Yung C.-M."/>
            <person name="Roux S."/>
            <person name="Sullivan M.B."/>
            <person name="Worden A.Z."/>
        </authorList>
    </citation>
    <scope>NUCLEOTIDE SEQUENCE</scope>
    <source>
        <strain evidence="4">BII-V1</strain>
    </source>
</reference>
<dbReference type="PROSITE" id="PS51450">
    <property type="entry name" value="LRR"/>
    <property type="match status" value="1"/>
</dbReference>